<evidence type="ECO:0000313" key="7">
    <source>
        <dbReference type="Proteomes" id="UP000325577"/>
    </source>
</evidence>
<evidence type="ECO:0000259" key="5">
    <source>
        <dbReference type="PROSITE" id="PS51767"/>
    </source>
</evidence>
<dbReference type="EMBL" id="CM018032">
    <property type="protein sequence ID" value="KAA8547546.1"/>
    <property type="molecule type" value="Genomic_DNA"/>
</dbReference>
<keyword evidence="3" id="KW-0064">Aspartyl protease</keyword>
<accession>A0A5J5BY28</accession>
<dbReference type="InterPro" id="IPR021109">
    <property type="entry name" value="Peptidase_aspartic_dom_sf"/>
</dbReference>
<proteinExistence type="inferred from homology"/>
<reference evidence="6 7" key="1">
    <citation type="submission" date="2019-09" db="EMBL/GenBank/DDBJ databases">
        <title>A chromosome-level genome assembly of the Chinese tupelo Nyssa sinensis.</title>
        <authorList>
            <person name="Yang X."/>
            <person name="Kang M."/>
            <person name="Yang Y."/>
            <person name="Xiong H."/>
            <person name="Wang M."/>
            <person name="Zhang Z."/>
            <person name="Wang Z."/>
            <person name="Wu H."/>
            <person name="Ma T."/>
            <person name="Liu J."/>
            <person name="Xi Z."/>
        </authorList>
    </citation>
    <scope>NUCLEOTIDE SEQUENCE [LARGE SCALE GENOMIC DNA]</scope>
    <source>
        <strain evidence="6">J267</strain>
        <tissue evidence="6">Leaf</tissue>
    </source>
</reference>
<dbReference type="Proteomes" id="UP000325577">
    <property type="component" value="Linkage Group LG1"/>
</dbReference>
<dbReference type="InterPro" id="IPR032799">
    <property type="entry name" value="TAXi_C"/>
</dbReference>
<dbReference type="PROSITE" id="PS00141">
    <property type="entry name" value="ASP_PROTEASE"/>
    <property type="match status" value="2"/>
</dbReference>
<feature type="active site" evidence="2">
    <location>
        <position position="348"/>
    </location>
</feature>
<feature type="active site" evidence="2">
    <location>
        <position position="175"/>
    </location>
</feature>
<dbReference type="InterPro" id="IPR001461">
    <property type="entry name" value="Aspartic_peptidase_A1"/>
</dbReference>
<feature type="domain" description="Peptidase A1" evidence="5">
    <location>
        <begin position="157"/>
        <end position="463"/>
    </location>
</feature>
<feature type="region of interest" description="Disordered" evidence="4">
    <location>
        <begin position="478"/>
        <end position="527"/>
    </location>
</feature>
<feature type="compositionally biased region" description="Polar residues" evidence="4">
    <location>
        <begin position="478"/>
        <end position="494"/>
    </location>
</feature>
<evidence type="ECO:0000256" key="4">
    <source>
        <dbReference type="SAM" id="MobiDB-lite"/>
    </source>
</evidence>
<evidence type="ECO:0000256" key="3">
    <source>
        <dbReference type="RuleBase" id="RU000454"/>
    </source>
</evidence>
<dbReference type="InterPro" id="IPR032861">
    <property type="entry name" value="TAXi_N"/>
</dbReference>
<organism evidence="6 7">
    <name type="scientific">Nyssa sinensis</name>
    <dbReference type="NCBI Taxonomy" id="561372"/>
    <lineage>
        <taxon>Eukaryota</taxon>
        <taxon>Viridiplantae</taxon>
        <taxon>Streptophyta</taxon>
        <taxon>Embryophyta</taxon>
        <taxon>Tracheophyta</taxon>
        <taxon>Spermatophyta</taxon>
        <taxon>Magnoliopsida</taxon>
        <taxon>eudicotyledons</taxon>
        <taxon>Gunneridae</taxon>
        <taxon>Pentapetalae</taxon>
        <taxon>asterids</taxon>
        <taxon>Cornales</taxon>
        <taxon>Nyssaceae</taxon>
        <taxon>Nyssa</taxon>
    </lineage>
</organism>
<dbReference type="Gene3D" id="2.40.70.10">
    <property type="entry name" value="Acid Proteases"/>
    <property type="match status" value="2"/>
</dbReference>
<feature type="compositionally biased region" description="Polar residues" evidence="4">
    <location>
        <begin position="501"/>
        <end position="527"/>
    </location>
</feature>
<dbReference type="Pfam" id="PF14543">
    <property type="entry name" value="TAXi_N"/>
    <property type="match status" value="1"/>
</dbReference>
<dbReference type="OrthoDB" id="2747330at2759"/>
<evidence type="ECO:0000256" key="2">
    <source>
        <dbReference type="PIRSR" id="PIRSR601461-1"/>
    </source>
</evidence>
<dbReference type="InterPro" id="IPR033121">
    <property type="entry name" value="PEPTIDASE_A1"/>
</dbReference>
<dbReference type="Pfam" id="PF14541">
    <property type="entry name" value="TAXi_C"/>
    <property type="match status" value="1"/>
</dbReference>
<dbReference type="AlphaFoldDB" id="A0A5J5BY28"/>
<protein>
    <recommendedName>
        <fullName evidence="5">Peptidase A1 domain-containing protein</fullName>
    </recommendedName>
</protein>
<dbReference type="PANTHER" id="PTHR13683">
    <property type="entry name" value="ASPARTYL PROTEASES"/>
    <property type="match status" value="1"/>
</dbReference>
<keyword evidence="7" id="KW-1185">Reference proteome</keyword>
<keyword evidence="3" id="KW-0378">Hydrolase</keyword>
<comment type="similarity">
    <text evidence="1 3">Belongs to the peptidase A1 family.</text>
</comment>
<dbReference type="InterPro" id="IPR001969">
    <property type="entry name" value="Aspartic_peptidase_AS"/>
</dbReference>
<dbReference type="GO" id="GO:0004190">
    <property type="term" value="F:aspartic-type endopeptidase activity"/>
    <property type="evidence" value="ECO:0007669"/>
    <property type="project" value="UniProtKB-KW"/>
</dbReference>
<dbReference type="PRINTS" id="PR00792">
    <property type="entry name" value="PEPSIN"/>
</dbReference>
<keyword evidence="3" id="KW-0645">Protease</keyword>
<sequence>MPTIFCNARTIVSYCLSLSESTPLDTGAEFSGFRLKPVGPPPQHHLHTADDFAFAVVSEEKILDRRPASLVPGNYVKSCDGFGTFGFDIHHRYSDPVKGILDLDGLPEKGSLEYYTAMAHRDRLIHGRRLADTVDPTPLAFAYGNETFRIPSLGYLHYANVSLGTPSLWFFVALDTGSDLFWLPCDCISCVKGIVTGSGRETDFNIYSLNTSSTGMKVPCNSTLCDHRKRCSESHNTCPYHVRYLSNDTSTTGFLVEDVLHLNTDDSQSKVFDARVTFGCGKGLAANSFSMCFGPDGIGRISFGDRGSSDQGETPFNLNSLRPTYNISMTQIIVEGNVTDVNFNAIFDSGTSFTYLNDPAYTIISERFNSKALEKRHPSDSKIPFEYCYDLSANQTSFETPTMNLTMKGGDQFLCYSTYYNSTVDIYIVWLLSKVGIINIIGQNFMTGYRIVFDNEKMVLGWKASDCYDAKDANTLPINPTNSHSPAAAPTTTVEPKVTSRPGNVSPARSPSSMQTTPENKSPGLNSVNYTLLTGPFFPLYP</sequence>
<evidence type="ECO:0000256" key="1">
    <source>
        <dbReference type="ARBA" id="ARBA00007447"/>
    </source>
</evidence>
<dbReference type="PROSITE" id="PS51767">
    <property type="entry name" value="PEPTIDASE_A1"/>
    <property type="match status" value="1"/>
</dbReference>
<dbReference type="FunFam" id="2.40.70.10:FF:000014">
    <property type="entry name" value="Aspartyl protease family protein 1"/>
    <property type="match status" value="1"/>
</dbReference>
<dbReference type="SUPFAM" id="SSF50630">
    <property type="entry name" value="Acid proteases"/>
    <property type="match status" value="1"/>
</dbReference>
<gene>
    <name evidence="6" type="ORF">F0562_003975</name>
</gene>
<evidence type="ECO:0000313" key="6">
    <source>
        <dbReference type="EMBL" id="KAA8547546.1"/>
    </source>
</evidence>
<dbReference type="GO" id="GO:0006508">
    <property type="term" value="P:proteolysis"/>
    <property type="evidence" value="ECO:0007669"/>
    <property type="project" value="UniProtKB-KW"/>
</dbReference>
<dbReference type="PANTHER" id="PTHR13683:SF826">
    <property type="entry name" value="ASPARTYL PROTEASE FAMILY PROTEIN 1"/>
    <property type="match status" value="1"/>
</dbReference>
<name>A0A5J5BY28_9ASTE</name>